<protein>
    <recommendedName>
        <fullName evidence="7">Voltage-dependent L-type calcium channel subunit beta-4</fullName>
    </recommendedName>
    <alternativeName>
        <fullName evidence="8">Calcium channel voltage-dependent subunit beta 4</fullName>
    </alternativeName>
</protein>
<dbReference type="InterPro" id="IPR001452">
    <property type="entry name" value="SH3_domain"/>
</dbReference>
<dbReference type="InterPro" id="IPR000584">
    <property type="entry name" value="VDCC_L_bsu"/>
</dbReference>
<dbReference type="InterPro" id="IPR036028">
    <property type="entry name" value="SH3-like_dom_sf"/>
</dbReference>
<comment type="function">
    <text evidence="1">The beta subunit of voltage-dependent calcium channels contributes to the function of the calcium channel by increasing peak calcium current, shifting the voltage dependencies of activation and inactivation, modulating G protein inhibition and controlling the alpha-1 subunit membrane targeting.</text>
</comment>
<proteinExistence type="inferred from homology"/>
<feature type="region of interest" description="Disordered" evidence="10">
    <location>
        <begin position="136"/>
        <end position="157"/>
    </location>
</feature>
<feature type="region of interest" description="Disordered" evidence="10">
    <location>
        <begin position="391"/>
        <end position="482"/>
    </location>
</feature>
<evidence type="ECO:0000259" key="11">
    <source>
        <dbReference type="PROSITE" id="PS50002"/>
    </source>
</evidence>
<accession>A0A8C1EQN2</accession>
<dbReference type="SMART" id="SM00072">
    <property type="entry name" value="GuKc"/>
    <property type="match status" value="1"/>
</dbReference>
<evidence type="ECO:0000256" key="1">
    <source>
        <dbReference type="ARBA" id="ARBA00002749"/>
    </source>
</evidence>
<dbReference type="InterPro" id="IPR008145">
    <property type="entry name" value="GK/Ca_channel_bsu"/>
</dbReference>
<sequence>MYLSNVVCAICSQGSADSYTSRPSDSDVSLEEERPEGGSQGQQEREQQAALQLERAKAKAVAFAVKTNVSYCGALDEDVPVPGTAISFDAKDFLHIKEKFNNDWWIGRLVKEGCEIGFIPSPLKLENIRAQLEQKKSRVQGKSSGSSSSSLGDVMSSGEPMSCWGWGFKRWGGVTGTEHVTPYDVVPSMRPVVLVGPSLKGYEVGCLKWITITRVTADISLAKRSVLNNPSKRAIIERSNTRSSLAEVQSEIERIFELARSLQLVVLDADTINHPAQLMKTSLAPIIVHVKVSSPKVLQRLIKSRGKSQSKHLNVQLVAADKLAQCPPEMFDIILDENQLEDACEHLAEYLEAYWKATHTSSSTPLNPLLGRNLGPAALAPYTTSAISGLQEQKTRHANHTGDHSTPNERRNLMTSDENYHNERAHKGRNRGSSGSQHGGSGRDHHYMEEQQGYQDPYQDTYKPHRNRSSPGSYSQDSRHRL</sequence>
<dbReference type="Ensembl" id="ENSCCRT00000088726.2">
    <property type="protein sequence ID" value="ENSCCRP00000081770.2"/>
    <property type="gene ID" value="ENSCCRG00000067588.1"/>
</dbReference>
<keyword evidence="13" id="KW-1185">Reference proteome</keyword>
<dbReference type="FunFam" id="3.40.50.300:FF:000432">
    <property type="entry name" value="Voltage-dependent L-type calcium channel subunit beta-1 isoform 1"/>
    <property type="match status" value="1"/>
</dbReference>
<keyword evidence="5" id="KW-0597">Phosphoprotein</keyword>
<dbReference type="GO" id="GO:0005245">
    <property type="term" value="F:voltage-gated calcium channel activity"/>
    <property type="evidence" value="ECO:0007669"/>
    <property type="project" value="InterPro"/>
</dbReference>
<feature type="domain" description="SH3" evidence="11">
    <location>
        <begin position="60"/>
        <end position="129"/>
    </location>
</feature>
<dbReference type="SUPFAM" id="SSF52540">
    <property type="entry name" value="P-loop containing nucleoside triphosphate hydrolases"/>
    <property type="match status" value="1"/>
</dbReference>
<evidence type="ECO:0000256" key="4">
    <source>
        <dbReference type="ARBA" id="ARBA00022481"/>
    </source>
</evidence>
<dbReference type="Pfam" id="PF00625">
    <property type="entry name" value="Guanylate_kin"/>
    <property type="match status" value="1"/>
</dbReference>
<evidence type="ECO:0000313" key="13">
    <source>
        <dbReference type="Proteomes" id="UP001108240"/>
    </source>
</evidence>
<reference evidence="12" key="2">
    <citation type="submission" date="2025-09" db="UniProtKB">
        <authorList>
            <consortium name="Ensembl"/>
        </authorList>
    </citation>
    <scope>IDENTIFICATION</scope>
</reference>
<dbReference type="GO" id="GO:0005891">
    <property type="term" value="C:voltage-gated calcium channel complex"/>
    <property type="evidence" value="ECO:0007669"/>
    <property type="project" value="InterPro"/>
</dbReference>
<evidence type="ECO:0000256" key="7">
    <source>
        <dbReference type="ARBA" id="ARBA00073550"/>
    </source>
</evidence>
<dbReference type="InterPro" id="IPR046937">
    <property type="entry name" value="CAB1-4_N_A-dom"/>
</dbReference>
<dbReference type="Gene3D" id="3.40.50.300">
    <property type="entry name" value="P-loop containing nucleotide triphosphate hydrolases"/>
    <property type="match status" value="1"/>
</dbReference>
<keyword evidence="3 9" id="KW-0728">SH3 domain</keyword>
<dbReference type="GO" id="GO:0045202">
    <property type="term" value="C:synapse"/>
    <property type="evidence" value="ECO:0007669"/>
    <property type="project" value="UniProtKB-ARBA"/>
</dbReference>
<evidence type="ECO:0000256" key="5">
    <source>
        <dbReference type="ARBA" id="ARBA00022553"/>
    </source>
</evidence>
<feature type="compositionally biased region" description="Low complexity" evidence="10">
    <location>
        <begin position="141"/>
        <end position="157"/>
    </location>
</feature>
<dbReference type="FunFam" id="2.30.30.40:FF:000015">
    <property type="entry name" value="Voltage-dependent L-type calcium channel subunit beta-2"/>
    <property type="match status" value="1"/>
</dbReference>
<dbReference type="GeneTree" id="ENSGT00950000182837"/>
<evidence type="ECO:0000256" key="10">
    <source>
        <dbReference type="SAM" id="MobiDB-lite"/>
    </source>
</evidence>
<reference evidence="12" key="1">
    <citation type="submission" date="2025-08" db="UniProtKB">
        <authorList>
            <consortium name="Ensembl"/>
        </authorList>
    </citation>
    <scope>IDENTIFICATION</scope>
</reference>
<comment type="subunit">
    <text evidence="6">The L-type calcium channel is composed of four subunits: alpha-1, alpha-2, beta and gamma. Interacts with FASLG. Interacts with CBARP.</text>
</comment>
<evidence type="ECO:0000256" key="6">
    <source>
        <dbReference type="ARBA" id="ARBA00064941"/>
    </source>
</evidence>
<dbReference type="InterPro" id="IPR027417">
    <property type="entry name" value="P-loop_NTPase"/>
</dbReference>
<dbReference type="AlphaFoldDB" id="A0A8C1EQN2"/>
<keyword evidence="4" id="KW-0488">Methylation</keyword>
<dbReference type="PANTHER" id="PTHR11824">
    <property type="entry name" value="VOLTAGE-DEPENDENT CALCIUM CHANNEL BETA SUBUNIT"/>
    <property type="match status" value="1"/>
</dbReference>
<evidence type="ECO:0000256" key="3">
    <source>
        <dbReference type="ARBA" id="ARBA00022443"/>
    </source>
</evidence>
<feature type="region of interest" description="Disordered" evidence="10">
    <location>
        <begin position="15"/>
        <end position="48"/>
    </location>
</feature>
<evidence type="ECO:0000313" key="12">
    <source>
        <dbReference type="Ensembl" id="ENSCCRP00000081770.2"/>
    </source>
</evidence>
<name>A0A8C1EQN2_CYPCA</name>
<comment type="similarity">
    <text evidence="2">Belongs to the calcium channel beta subunit family.</text>
</comment>
<evidence type="ECO:0000256" key="8">
    <source>
        <dbReference type="ARBA" id="ARBA00082362"/>
    </source>
</evidence>
<dbReference type="Proteomes" id="UP001108240">
    <property type="component" value="Unplaced"/>
</dbReference>
<feature type="compositionally biased region" description="Polar residues" evidence="10">
    <location>
        <begin position="15"/>
        <end position="27"/>
    </location>
</feature>
<evidence type="ECO:0000256" key="2">
    <source>
        <dbReference type="ARBA" id="ARBA00010836"/>
    </source>
</evidence>
<dbReference type="PROSITE" id="PS50002">
    <property type="entry name" value="SH3"/>
    <property type="match status" value="1"/>
</dbReference>
<dbReference type="SUPFAM" id="SSF50044">
    <property type="entry name" value="SH3-domain"/>
    <property type="match status" value="1"/>
</dbReference>
<dbReference type="Gene3D" id="2.30.30.40">
    <property type="entry name" value="SH3 Domains"/>
    <property type="match status" value="1"/>
</dbReference>
<dbReference type="PRINTS" id="PR01626">
    <property type="entry name" value="LCACHANNELB"/>
</dbReference>
<dbReference type="Pfam" id="PF12052">
    <property type="entry name" value="VGCC_beta4Aa_N"/>
    <property type="match status" value="1"/>
</dbReference>
<evidence type="ECO:0000256" key="9">
    <source>
        <dbReference type="PROSITE-ProRule" id="PRU00192"/>
    </source>
</evidence>
<feature type="compositionally biased region" description="Basic and acidic residues" evidence="10">
    <location>
        <begin position="400"/>
        <end position="425"/>
    </location>
</feature>
<organism evidence="12 13">
    <name type="scientific">Cyprinus carpio carpio</name>
    <dbReference type="NCBI Taxonomy" id="630221"/>
    <lineage>
        <taxon>Eukaryota</taxon>
        <taxon>Metazoa</taxon>
        <taxon>Chordata</taxon>
        <taxon>Craniata</taxon>
        <taxon>Vertebrata</taxon>
        <taxon>Euteleostomi</taxon>
        <taxon>Actinopterygii</taxon>
        <taxon>Neopterygii</taxon>
        <taxon>Teleostei</taxon>
        <taxon>Ostariophysi</taxon>
        <taxon>Cypriniformes</taxon>
        <taxon>Cyprinidae</taxon>
        <taxon>Cyprininae</taxon>
        <taxon>Cyprinus</taxon>
    </lineage>
</organism>